<feature type="transmembrane region" description="Helical" evidence="1">
    <location>
        <begin position="113"/>
        <end position="133"/>
    </location>
</feature>
<evidence type="ECO:0000256" key="1">
    <source>
        <dbReference type="SAM" id="Phobius"/>
    </source>
</evidence>
<keyword evidence="4" id="KW-1185">Reference proteome</keyword>
<keyword evidence="1" id="KW-0472">Membrane</keyword>
<proteinExistence type="predicted"/>
<keyword evidence="1" id="KW-0812">Transmembrane</keyword>
<accession>A0A2K2DAR5</accession>
<protein>
    <submittedName>
        <fullName evidence="2 3">Uncharacterized protein</fullName>
    </submittedName>
</protein>
<dbReference type="InParanoid" id="A0A2K2DAR5"/>
<organism evidence="2">
    <name type="scientific">Brachypodium distachyon</name>
    <name type="common">Purple false brome</name>
    <name type="synonym">Trachynia distachya</name>
    <dbReference type="NCBI Taxonomy" id="15368"/>
    <lineage>
        <taxon>Eukaryota</taxon>
        <taxon>Viridiplantae</taxon>
        <taxon>Streptophyta</taxon>
        <taxon>Embryophyta</taxon>
        <taxon>Tracheophyta</taxon>
        <taxon>Spermatophyta</taxon>
        <taxon>Magnoliopsida</taxon>
        <taxon>Liliopsida</taxon>
        <taxon>Poales</taxon>
        <taxon>Poaceae</taxon>
        <taxon>BOP clade</taxon>
        <taxon>Pooideae</taxon>
        <taxon>Stipodae</taxon>
        <taxon>Brachypodieae</taxon>
        <taxon>Brachypodium</taxon>
    </lineage>
</organism>
<dbReference type="EnsemblPlants" id="PNT71370">
    <property type="protein sequence ID" value="PNT71370"/>
    <property type="gene ID" value="BRADI_2g26645v3"/>
</dbReference>
<dbReference type="AlphaFoldDB" id="A0A2K2DAR5"/>
<evidence type="ECO:0000313" key="3">
    <source>
        <dbReference type="EnsemblPlants" id="PNT71370"/>
    </source>
</evidence>
<gene>
    <name evidence="2" type="ORF">BRADI_2g26645v3</name>
</gene>
<reference evidence="2 3" key="1">
    <citation type="journal article" date="2010" name="Nature">
        <title>Genome sequencing and analysis of the model grass Brachypodium distachyon.</title>
        <authorList>
            <consortium name="International Brachypodium Initiative"/>
        </authorList>
    </citation>
    <scope>NUCLEOTIDE SEQUENCE [LARGE SCALE GENOMIC DNA]</scope>
    <source>
        <strain evidence="2 3">Bd21</strain>
    </source>
</reference>
<name>A0A2K2DAR5_BRADI</name>
<keyword evidence="1" id="KW-1133">Transmembrane helix</keyword>
<reference evidence="3" key="3">
    <citation type="submission" date="2018-08" db="UniProtKB">
        <authorList>
            <consortium name="EnsemblPlants"/>
        </authorList>
    </citation>
    <scope>IDENTIFICATION</scope>
    <source>
        <strain evidence="3">cv. Bd21</strain>
    </source>
</reference>
<dbReference type="ExpressionAtlas" id="A0A2K2DAR5">
    <property type="expression patterns" value="baseline"/>
</dbReference>
<dbReference type="EMBL" id="CM000881">
    <property type="protein sequence ID" value="PNT71370.1"/>
    <property type="molecule type" value="Genomic_DNA"/>
</dbReference>
<dbReference type="Proteomes" id="UP000008810">
    <property type="component" value="Chromosome 2"/>
</dbReference>
<sequence length="141" mass="15898">MPPRARRPCCCATHDPAVVLRHRALDRPTPLLLRRRHPTGHGQPTPAAPPFHLSGLRRCRPCCSLTAKYSPGEDMSHQPFILALPSETESASPYPTKSTEEKRFRFMLIDSEVYLVPVSWSLTIGCASLLTHIHKLQFYTN</sequence>
<evidence type="ECO:0000313" key="2">
    <source>
        <dbReference type="EMBL" id="PNT71370.1"/>
    </source>
</evidence>
<dbReference type="Gramene" id="PNT71370">
    <property type="protein sequence ID" value="PNT71370"/>
    <property type="gene ID" value="BRADI_2g26645v3"/>
</dbReference>
<reference evidence="2" key="2">
    <citation type="submission" date="2017-06" db="EMBL/GenBank/DDBJ databases">
        <title>WGS assembly of Brachypodium distachyon.</title>
        <authorList>
            <consortium name="The International Brachypodium Initiative"/>
            <person name="Lucas S."/>
            <person name="Harmon-Smith M."/>
            <person name="Lail K."/>
            <person name="Tice H."/>
            <person name="Grimwood J."/>
            <person name="Bruce D."/>
            <person name="Barry K."/>
            <person name="Shu S."/>
            <person name="Lindquist E."/>
            <person name="Wang M."/>
            <person name="Pitluck S."/>
            <person name="Vogel J.P."/>
            <person name="Garvin D.F."/>
            <person name="Mockler T.C."/>
            <person name="Schmutz J."/>
            <person name="Rokhsar D."/>
            <person name="Bevan M.W."/>
        </authorList>
    </citation>
    <scope>NUCLEOTIDE SEQUENCE</scope>
    <source>
        <strain evidence="2">Bd21</strain>
    </source>
</reference>
<evidence type="ECO:0000313" key="4">
    <source>
        <dbReference type="Proteomes" id="UP000008810"/>
    </source>
</evidence>